<feature type="repeat" description="PPR" evidence="2">
    <location>
        <begin position="199"/>
        <end position="233"/>
    </location>
</feature>
<evidence type="ECO:0000256" key="2">
    <source>
        <dbReference type="PROSITE-ProRule" id="PRU00708"/>
    </source>
</evidence>
<evidence type="ECO:0000256" key="1">
    <source>
        <dbReference type="ARBA" id="ARBA00022737"/>
    </source>
</evidence>
<dbReference type="AlphaFoldDB" id="A0AAW2P4B2"/>
<dbReference type="Gene3D" id="1.25.40.10">
    <property type="entry name" value="Tetratricopeptide repeat domain"/>
    <property type="match status" value="4"/>
</dbReference>
<dbReference type="PANTHER" id="PTHR47926">
    <property type="entry name" value="PENTATRICOPEPTIDE REPEAT-CONTAINING PROTEIN"/>
    <property type="match status" value="1"/>
</dbReference>
<dbReference type="GO" id="GO:0099402">
    <property type="term" value="P:plant organ development"/>
    <property type="evidence" value="ECO:0007669"/>
    <property type="project" value="UniProtKB-ARBA"/>
</dbReference>
<dbReference type="Pfam" id="PF01535">
    <property type="entry name" value="PPR"/>
    <property type="match status" value="5"/>
</dbReference>
<keyword evidence="1" id="KW-0677">Repeat</keyword>
<protein>
    <submittedName>
        <fullName evidence="3">Pentatricopeptide repeat-containing protein</fullName>
    </submittedName>
</protein>
<dbReference type="NCBIfam" id="TIGR00756">
    <property type="entry name" value="PPR"/>
    <property type="match status" value="3"/>
</dbReference>
<dbReference type="GO" id="GO:0003723">
    <property type="term" value="F:RNA binding"/>
    <property type="evidence" value="ECO:0007669"/>
    <property type="project" value="InterPro"/>
</dbReference>
<dbReference type="GO" id="GO:0009451">
    <property type="term" value="P:RNA modification"/>
    <property type="evidence" value="ECO:0007669"/>
    <property type="project" value="InterPro"/>
</dbReference>
<organism evidence="3">
    <name type="scientific">Sesamum radiatum</name>
    <name type="common">Black benniseed</name>
    <dbReference type="NCBI Taxonomy" id="300843"/>
    <lineage>
        <taxon>Eukaryota</taxon>
        <taxon>Viridiplantae</taxon>
        <taxon>Streptophyta</taxon>
        <taxon>Embryophyta</taxon>
        <taxon>Tracheophyta</taxon>
        <taxon>Spermatophyta</taxon>
        <taxon>Magnoliopsida</taxon>
        <taxon>eudicotyledons</taxon>
        <taxon>Gunneridae</taxon>
        <taxon>Pentapetalae</taxon>
        <taxon>asterids</taxon>
        <taxon>lamiids</taxon>
        <taxon>Lamiales</taxon>
        <taxon>Pedaliaceae</taxon>
        <taxon>Sesamum</taxon>
    </lineage>
</organism>
<name>A0AAW2P4B2_SESRA</name>
<dbReference type="PROSITE" id="PS51375">
    <property type="entry name" value="PPR"/>
    <property type="match status" value="3"/>
</dbReference>
<evidence type="ECO:0000313" key="3">
    <source>
        <dbReference type="EMBL" id="KAL0350839.1"/>
    </source>
</evidence>
<dbReference type="EMBL" id="JACGWJ010000018">
    <property type="protein sequence ID" value="KAL0350839.1"/>
    <property type="molecule type" value="Genomic_DNA"/>
</dbReference>
<dbReference type="InterPro" id="IPR002885">
    <property type="entry name" value="PPR_rpt"/>
</dbReference>
<dbReference type="InterPro" id="IPR046960">
    <property type="entry name" value="PPR_At4g14850-like_plant"/>
</dbReference>
<dbReference type="InterPro" id="IPR011990">
    <property type="entry name" value="TPR-like_helical_dom_sf"/>
</dbReference>
<dbReference type="PANTHER" id="PTHR47926:SF452">
    <property type="entry name" value="PENTATRICOPEPTIDE REPEAT-CONTAINING PROTEIN"/>
    <property type="match status" value="1"/>
</dbReference>
<feature type="repeat" description="PPR" evidence="2">
    <location>
        <begin position="124"/>
        <end position="158"/>
    </location>
</feature>
<dbReference type="FunFam" id="1.25.40.10:FF:000158">
    <property type="entry name" value="pentatricopeptide repeat-containing protein At2g33680"/>
    <property type="match status" value="1"/>
</dbReference>
<dbReference type="Pfam" id="PF13041">
    <property type="entry name" value="PPR_2"/>
    <property type="match status" value="1"/>
</dbReference>
<proteinExistence type="predicted"/>
<dbReference type="InterPro" id="IPR046848">
    <property type="entry name" value="E_motif"/>
</dbReference>
<accession>A0AAW2P4B2</accession>
<comment type="caution">
    <text evidence="3">The sequence shown here is derived from an EMBL/GenBank/DDBJ whole genome shotgun (WGS) entry which is preliminary data.</text>
</comment>
<reference evidence="3" key="1">
    <citation type="submission" date="2020-06" db="EMBL/GenBank/DDBJ databases">
        <authorList>
            <person name="Li T."/>
            <person name="Hu X."/>
            <person name="Zhang T."/>
            <person name="Song X."/>
            <person name="Zhang H."/>
            <person name="Dai N."/>
            <person name="Sheng W."/>
            <person name="Hou X."/>
            <person name="Wei L."/>
        </authorList>
    </citation>
    <scope>NUCLEOTIDE SEQUENCE</scope>
    <source>
        <strain evidence="3">G02</strain>
        <tissue evidence="3">Leaf</tissue>
    </source>
</reference>
<feature type="repeat" description="PPR" evidence="2">
    <location>
        <begin position="269"/>
        <end position="303"/>
    </location>
</feature>
<reference evidence="3" key="2">
    <citation type="journal article" date="2024" name="Plant">
        <title>Genomic evolution and insights into agronomic trait innovations of Sesamum species.</title>
        <authorList>
            <person name="Miao H."/>
            <person name="Wang L."/>
            <person name="Qu L."/>
            <person name="Liu H."/>
            <person name="Sun Y."/>
            <person name="Le M."/>
            <person name="Wang Q."/>
            <person name="Wei S."/>
            <person name="Zheng Y."/>
            <person name="Lin W."/>
            <person name="Duan Y."/>
            <person name="Cao H."/>
            <person name="Xiong S."/>
            <person name="Wang X."/>
            <person name="Wei L."/>
            <person name="Li C."/>
            <person name="Ma Q."/>
            <person name="Ju M."/>
            <person name="Zhao R."/>
            <person name="Li G."/>
            <person name="Mu C."/>
            <person name="Tian Q."/>
            <person name="Mei H."/>
            <person name="Zhang T."/>
            <person name="Gao T."/>
            <person name="Zhang H."/>
        </authorList>
    </citation>
    <scope>NUCLEOTIDE SEQUENCE</scope>
    <source>
        <strain evidence="3">G02</strain>
    </source>
</reference>
<dbReference type="Pfam" id="PF20431">
    <property type="entry name" value="E_motif"/>
    <property type="match status" value="1"/>
</dbReference>
<gene>
    <name evidence="3" type="ORF">Sradi_4233100</name>
</gene>
<sequence>MDMYIKCGDLHGGTVIFDKMSKKTNGSWNALISGHLQLGQPLEACNLFLQMVNKCNLDLIALANGLLTCADLGYLLLGKAIHCRILRRGVHLDLVGTTALIDMYCKCKHLSAAMNIFHRTDTKDDALFNVMIAGYLRNGCAFRAIETFCEMVAMCVRPNTGTIISVLSALSDMGGIRTCKCIMDMFPTRQVFDSTKKKDKVSWTSMMTGLVNHGLANEAMTLFGLMQRENQHPDAVTFTCLLQALNQLGSVTLAKEVHGQFYRVFLEKDITLMNSLIATYSKWGKLKMASHLFEHMAEKHLSSWNTMIAAYACSHCGFVEEGLYAYSSMQEEYGITPSDEHYGCMVDLLSRAGRLEEAHNLLKHDPSRRNASTVGALLAACRIHGNTEMGERVGQWLLDVEPQNASAYCSVSNFYAGEGKWDEAAHLGAVAKGKGLKRTAGYSLIDF</sequence>